<sequence length="525" mass="59380">MSLKIIVAIFLCSLFIVDGAKILAIFHFPSNSHFILGSTLLKALANRGHQVTMLSPFLLNTPIKNYEQIEITGMQQFKEEKIMKQTLELVNVSLVERMSKMTDLVDKINVNFFTSPSVKELLTSNRTFDLVIQSWFGNEAYLAIPHHFGAATIAFSTIGASMLTNSITRNPAPYSYVPNVFGSFSDEMNFIQRVQNTLSSIGFDIVQATYMTTLEENYLQKYFPNAPPIDEMVKNISLVLLNSHYSIESPRPYVPNMIQIGGFHLEEPKALQGDLKTFMDSAKEGVIYFSLGSNIRSSDLPADKLDGIIKCFSKLPTKVLWKFETDNVKNLPPNVNIGKWFPQKDILAHPNTKLFISHGGLLSTTEAVYLGVPIVGIPIFADQESNIEDGVRKGYALKVSFQDLSEETLTNAIHEILKNPRYRDNIKQRSLILRDQPIRPIDNAVYWVEYVLRHNGAHHLKTSAVKLQWYEYLLLDVIAFLLGIVLITSYIIYYIIRLILKGIRKVFKTTGTSKNVSKKKKSKLA</sequence>
<evidence type="ECO:0000256" key="3">
    <source>
        <dbReference type="ARBA" id="ARBA00022679"/>
    </source>
</evidence>
<dbReference type="GO" id="GO:0015020">
    <property type="term" value="F:glucuronosyltransferase activity"/>
    <property type="evidence" value="ECO:0007669"/>
    <property type="project" value="UniProtKB-EC"/>
</dbReference>
<dbReference type="AlphaFoldDB" id="A0A8K0D9V3"/>
<gene>
    <name evidence="6" type="ORF">ILUMI_03957</name>
</gene>
<proteinExistence type="inferred from homology"/>
<dbReference type="InterPro" id="IPR002213">
    <property type="entry name" value="UDP_glucos_trans"/>
</dbReference>
<keyword evidence="5" id="KW-0812">Transmembrane</keyword>
<dbReference type="Gene3D" id="3.40.50.2000">
    <property type="entry name" value="Glycogen Phosphorylase B"/>
    <property type="match status" value="1"/>
</dbReference>
<keyword evidence="5" id="KW-0472">Membrane</keyword>
<dbReference type="PANTHER" id="PTHR48043:SF159">
    <property type="entry name" value="EG:EG0003.4 PROTEIN-RELATED"/>
    <property type="match status" value="1"/>
</dbReference>
<accession>A0A8K0D9V3</accession>
<dbReference type="FunFam" id="3.40.50.2000:FF:000050">
    <property type="entry name" value="UDP-glucuronosyltransferase"/>
    <property type="match status" value="1"/>
</dbReference>
<dbReference type="SUPFAM" id="SSF53756">
    <property type="entry name" value="UDP-Glycosyltransferase/glycogen phosphorylase"/>
    <property type="match status" value="1"/>
</dbReference>
<keyword evidence="2 4" id="KW-0328">Glycosyltransferase</keyword>
<reference evidence="6" key="1">
    <citation type="submission" date="2019-08" db="EMBL/GenBank/DDBJ databases">
        <title>The genome of the North American firefly Photinus pyralis.</title>
        <authorList>
            <consortium name="Photinus pyralis genome working group"/>
            <person name="Fallon T.R."/>
            <person name="Sander Lower S.E."/>
            <person name="Weng J.-K."/>
        </authorList>
    </citation>
    <scope>NUCLEOTIDE SEQUENCE</scope>
    <source>
        <strain evidence="6">TRF0915ILg1</strain>
        <tissue evidence="6">Whole body</tissue>
    </source>
</reference>
<dbReference type="OrthoDB" id="5835829at2759"/>
<dbReference type="InterPro" id="IPR050271">
    <property type="entry name" value="UDP-glycosyltransferase"/>
</dbReference>
<dbReference type="EMBL" id="VTPC01001359">
    <property type="protein sequence ID" value="KAF2902240.1"/>
    <property type="molecule type" value="Genomic_DNA"/>
</dbReference>
<evidence type="ECO:0000256" key="1">
    <source>
        <dbReference type="ARBA" id="ARBA00009995"/>
    </source>
</evidence>
<dbReference type="CDD" id="cd03784">
    <property type="entry name" value="GT1_Gtf-like"/>
    <property type="match status" value="1"/>
</dbReference>
<comment type="similarity">
    <text evidence="1 4">Belongs to the UDP-glycosyltransferase family.</text>
</comment>
<comment type="catalytic activity">
    <reaction evidence="5">
        <text>glucuronate acceptor + UDP-alpha-D-glucuronate = acceptor beta-D-glucuronoside + UDP + H(+)</text>
        <dbReference type="Rhea" id="RHEA:21032"/>
        <dbReference type="ChEBI" id="CHEBI:15378"/>
        <dbReference type="ChEBI" id="CHEBI:58052"/>
        <dbReference type="ChEBI" id="CHEBI:58223"/>
        <dbReference type="ChEBI" id="CHEBI:132367"/>
        <dbReference type="ChEBI" id="CHEBI:132368"/>
        <dbReference type="EC" id="2.4.1.17"/>
    </reaction>
</comment>
<keyword evidence="3 4" id="KW-0808">Transferase</keyword>
<evidence type="ECO:0000256" key="2">
    <source>
        <dbReference type="ARBA" id="ARBA00022676"/>
    </source>
</evidence>
<comment type="subcellular location">
    <subcellularLocation>
        <location evidence="5">Membrane</location>
        <topology evidence="5">Single-pass membrane protein</topology>
    </subcellularLocation>
</comment>
<protein>
    <recommendedName>
        <fullName evidence="5">UDP-glucuronosyltransferase</fullName>
        <ecNumber evidence="5">2.4.1.17</ecNumber>
    </recommendedName>
</protein>
<dbReference type="InterPro" id="IPR035595">
    <property type="entry name" value="UDP_glycos_trans_CS"/>
</dbReference>
<dbReference type="Proteomes" id="UP000801492">
    <property type="component" value="Unassembled WGS sequence"/>
</dbReference>
<keyword evidence="7" id="KW-1185">Reference proteome</keyword>
<name>A0A8K0D9V3_IGNLU</name>
<dbReference type="EC" id="2.4.1.17" evidence="5"/>
<keyword evidence="5" id="KW-1133">Transmembrane helix</keyword>
<dbReference type="PANTHER" id="PTHR48043">
    <property type="entry name" value="EG:EG0003.4 PROTEIN-RELATED"/>
    <property type="match status" value="1"/>
</dbReference>
<feature type="transmembrane region" description="Helical" evidence="5">
    <location>
        <begin position="472"/>
        <end position="496"/>
    </location>
</feature>
<comment type="caution">
    <text evidence="6">The sequence shown here is derived from an EMBL/GenBank/DDBJ whole genome shotgun (WGS) entry which is preliminary data.</text>
</comment>
<organism evidence="6 7">
    <name type="scientific">Ignelater luminosus</name>
    <name type="common">Cucubano</name>
    <name type="synonym">Pyrophorus luminosus</name>
    <dbReference type="NCBI Taxonomy" id="2038154"/>
    <lineage>
        <taxon>Eukaryota</taxon>
        <taxon>Metazoa</taxon>
        <taxon>Ecdysozoa</taxon>
        <taxon>Arthropoda</taxon>
        <taxon>Hexapoda</taxon>
        <taxon>Insecta</taxon>
        <taxon>Pterygota</taxon>
        <taxon>Neoptera</taxon>
        <taxon>Endopterygota</taxon>
        <taxon>Coleoptera</taxon>
        <taxon>Polyphaga</taxon>
        <taxon>Elateriformia</taxon>
        <taxon>Elateroidea</taxon>
        <taxon>Elateridae</taxon>
        <taxon>Agrypninae</taxon>
        <taxon>Pyrophorini</taxon>
        <taxon>Ignelater</taxon>
    </lineage>
</organism>
<dbReference type="Pfam" id="PF00201">
    <property type="entry name" value="UDPGT"/>
    <property type="match status" value="1"/>
</dbReference>
<evidence type="ECO:0000313" key="6">
    <source>
        <dbReference type="EMBL" id="KAF2902240.1"/>
    </source>
</evidence>
<dbReference type="PROSITE" id="PS00375">
    <property type="entry name" value="UDPGT"/>
    <property type="match status" value="1"/>
</dbReference>
<evidence type="ECO:0000256" key="5">
    <source>
        <dbReference type="RuleBase" id="RU362059"/>
    </source>
</evidence>
<dbReference type="GO" id="GO:0016020">
    <property type="term" value="C:membrane"/>
    <property type="evidence" value="ECO:0007669"/>
    <property type="project" value="UniProtKB-SubCell"/>
</dbReference>
<evidence type="ECO:0000313" key="7">
    <source>
        <dbReference type="Proteomes" id="UP000801492"/>
    </source>
</evidence>
<evidence type="ECO:0000256" key="4">
    <source>
        <dbReference type="RuleBase" id="RU003718"/>
    </source>
</evidence>